<dbReference type="RefSeq" id="XP_012184181.1">
    <property type="nucleotide sequence ID" value="XM_012328791.1"/>
</dbReference>
<keyword evidence="2" id="KW-1185">Reference proteome</keyword>
<evidence type="ECO:0000313" key="1">
    <source>
        <dbReference type="EMBL" id="CCM04898.1"/>
    </source>
</evidence>
<dbReference type="EMBL" id="HE797172">
    <property type="protein sequence ID" value="CCM04898.1"/>
    <property type="molecule type" value="Genomic_DNA"/>
</dbReference>
<reference evidence="1 2" key="1">
    <citation type="journal article" date="2012" name="Appl. Environ. Microbiol.">
        <title>Short-read sequencing for genomic analysis of the brown rot fungus Fibroporia radiculosa.</title>
        <authorList>
            <person name="Tang J.D."/>
            <person name="Perkins A.D."/>
            <person name="Sonstegard T.S."/>
            <person name="Schroeder S.G."/>
            <person name="Burgess S.C."/>
            <person name="Diehl S.V."/>
        </authorList>
    </citation>
    <scope>NUCLEOTIDE SEQUENCE [LARGE SCALE GENOMIC DNA]</scope>
    <source>
        <strain evidence="1 2">TFFH 294</strain>
    </source>
</reference>
<sequence length="146" mass="15991">MQVDYNSQPPEIDIVWYNGISQQDLSIVANTGNYGAVPYQTTYTLYNLVQVFYSAIRLDVGHWTPNNILTNLTAFNQTLVPAGPFVESALSESNVLAYTNLTSPPAADVATPPAVIQIQYTCNIQKYKTLGSLFMSVAAATLSMFL</sequence>
<dbReference type="OrthoDB" id="2564485at2759"/>
<dbReference type="InParanoid" id="J4GDG5"/>
<proteinExistence type="predicted"/>
<organism evidence="1 2">
    <name type="scientific">Fibroporia radiculosa</name>
    <dbReference type="NCBI Taxonomy" id="599839"/>
    <lineage>
        <taxon>Eukaryota</taxon>
        <taxon>Fungi</taxon>
        <taxon>Dikarya</taxon>
        <taxon>Basidiomycota</taxon>
        <taxon>Agaricomycotina</taxon>
        <taxon>Agaricomycetes</taxon>
        <taxon>Polyporales</taxon>
        <taxon>Fibroporiaceae</taxon>
        <taxon>Fibroporia</taxon>
    </lineage>
</organism>
<name>J4GDG5_9APHY</name>
<gene>
    <name evidence="1" type="ORF">FIBRA_07094</name>
</gene>
<dbReference type="Proteomes" id="UP000006352">
    <property type="component" value="Unassembled WGS sequence"/>
</dbReference>
<accession>J4GDG5</accession>
<dbReference type="HOGENOM" id="CLU_1777482_0_0_1"/>
<dbReference type="AlphaFoldDB" id="J4GDG5"/>
<protein>
    <submittedName>
        <fullName evidence="1">Uncharacterized protein</fullName>
    </submittedName>
</protein>
<evidence type="ECO:0000313" key="2">
    <source>
        <dbReference type="Proteomes" id="UP000006352"/>
    </source>
</evidence>
<dbReference type="GeneID" id="24099809"/>